<protein>
    <submittedName>
        <fullName evidence="1">Uncharacterized protein</fullName>
    </submittedName>
</protein>
<dbReference type="AlphaFoldDB" id="S6C9I4"/>
<organism evidence="1">
    <name type="scientific">Babesia bovis</name>
    <dbReference type="NCBI Taxonomy" id="5865"/>
    <lineage>
        <taxon>Eukaryota</taxon>
        <taxon>Sar</taxon>
        <taxon>Alveolata</taxon>
        <taxon>Apicomplexa</taxon>
        <taxon>Aconoidasida</taxon>
        <taxon>Piroplasmida</taxon>
        <taxon>Babesiidae</taxon>
        <taxon>Babesia</taxon>
    </lineage>
</organism>
<dbReference type="EMBL" id="AK441651">
    <property type="protein sequence ID" value="BAN65445.1"/>
    <property type="molecule type" value="mRNA"/>
</dbReference>
<reference evidence="1" key="1">
    <citation type="journal article" date="2014" name="BMC Genomics">
        <title>The Babesia bovis gene and promoter model: an update from full-length EST analysis.</title>
        <authorList>
            <person name="Yamagishi J."/>
            <person name="Wakaguri H."/>
            <person name="Yokoyama N."/>
            <person name="Yamashita R."/>
            <person name="Suzuki Y."/>
            <person name="Xuan X."/>
            <person name="Igarashi I."/>
        </authorList>
    </citation>
    <scope>NUCLEOTIDE SEQUENCE</scope>
    <source>
        <strain evidence="1">Texas</strain>
    </source>
</reference>
<evidence type="ECO:0000313" key="1">
    <source>
        <dbReference type="EMBL" id="BAN65445.1"/>
    </source>
</evidence>
<accession>S6C9I4</accession>
<sequence length="66" mass="7674">MTNIFVSLQAYTSGYITSLPIHKIVVQHLPTVTREQTVVHYNFSKTERSLSSHIYCNKIVQTFVFR</sequence>
<proteinExistence type="evidence at transcript level"/>
<name>S6C9I4_BABBO</name>